<name>A0A2Z6SP68_9GLOM</name>
<feature type="compositionally biased region" description="Low complexity" evidence="1">
    <location>
        <begin position="358"/>
        <end position="382"/>
    </location>
</feature>
<protein>
    <submittedName>
        <fullName evidence="2">Uncharacterized protein</fullName>
    </submittedName>
</protein>
<feature type="region of interest" description="Disordered" evidence="1">
    <location>
        <begin position="333"/>
        <end position="382"/>
    </location>
</feature>
<evidence type="ECO:0000313" key="3">
    <source>
        <dbReference type="EMBL" id="GES85502.1"/>
    </source>
</evidence>
<organism evidence="2 4">
    <name type="scientific">Rhizophagus clarus</name>
    <dbReference type="NCBI Taxonomy" id="94130"/>
    <lineage>
        <taxon>Eukaryota</taxon>
        <taxon>Fungi</taxon>
        <taxon>Fungi incertae sedis</taxon>
        <taxon>Mucoromycota</taxon>
        <taxon>Glomeromycotina</taxon>
        <taxon>Glomeromycetes</taxon>
        <taxon>Glomerales</taxon>
        <taxon>Glomeraceae</taxon>
        <taxon>Rhizophagus</taxon>
    </lineage>
</organism>
<evidence type="ECO:0000313" key="2">
    <source>
        <dbReference type="EMBL" id="GBC09507.1"/>
    </source>
</evidence>
<evidence type="ECO:0000313" key="4">
    <source>
        <dbReference type="Proteomes" id="UP000247702"/>
    </source>
</evidence>
<feature type="region of interest" description="Disordered" evidence="1">
    <location>
        <begin position="50"/>
        <end position="90"/>
    </location>
</feature>
<dbReference type="Proteomes" id="UP000615446">
    <property type="component" value="Unassembled WGS sequence"/>
</dbReference>
<dbReference type="EMBL" id="BLAL01000156">
    <property type="protein sequence ID" value="GES85502.1"/>
    <property type="molecule type" value="Genomic_DNA"/>
</dbReference>
<dbReference type="EMBL" id="BEXD01004306">
    <property type="protein sequence ID" value="GBC09507.1"/>
    <property type="molecule type" value="Genomic_DNA"/>
</dbReference>
<dbReference type="AlphaFoldDB" id="A0A2Z6SP68"/>
<evidence type="ECO:0000256" key="1">
    <source>
        <dbReference type="SAM" id="MobiDB-lite"/>
    </source>
</evidence>
<feature type="compositionally biased region" description="Low complexity" evidence="1">
    <location>
        <begin position="64"/>
        <end position="79"/>
    </location>
</feature>
<accession>A0A2Z6SP68</accession>
<reference evidence="2 4" key="1">
    <citation type="submission" date="2017-11" db="EMBL/GenBank/DDBJ databases">
        <title>The genome of Rhizophagus clarus HR1 reveals common genetic basis of auxotrophy among arbuscular mycorrhizal fungi.</title>
        <authorList>
            <person name="Kobayashi Y."/>
        </authorList>
    </citation>
    <scope>NUCLEOTIDE SEQUENCE [LARGE SCALE GENOMIC DNA]</scope>
    <source>
        <strain evidence="2 4">HR1</strain>
    </source>
</reference>
<dbReference type="Proteomes" id="UP000247702">
    <property type="component" value="Unassembled WGS sequence"/>
</dbReference>
<dbReference type="OrthoDB" id="5563539at2759"/>
<proteinExistence type="predicted"/>
<gene>
    <name evidence="3" type="ORF">RCL2_001260700</name>
    <name evidence="2" type="ORF">RclHR1_08920004</name>
</gene>
<keyword evidence="4" id="KW-1185">Reference proteome</keyword>
<comment type="caution">
    <text evidence="2">The sequence shown here is derived from an EMBL/GenBank/DDBJ whole genome shotgun (WGS) entry which is preliminary data.</text>
</comment>
<sequence>MEQPSVTYSATQSVDYLGQTHKWTDTDVISSYKEVCKQLDICQEKLREEREQKGQRKLRKSSSHSKQLSQKAAQQAQQAHRGKNDNVATIGNIGNISRQLKQQKEESALRAEEKRLIRMKNALWRRMGPSVGCVGKGNKLVSPKTLKWQKECDILWLYGPLYQPDNDPFMEDDDDKTLVGTPPDTGCPPSPSLSPYSTSPTIKPALKKPVEHDPLKDLFSYACNALVNEKSFPKRRHTIPIEPKQKKKSIRFSRNLEQVHYTPTHYTIRPQPIPQPQPQPRRRMSNPFFTKMEEDLSCGKNVEQYEQIFAWAKEQVKSTGKLRLFGEDGAWLDGNSNDDDDDEFVMPPLPPLVKSIPRRSPSAPRSPNRRSPAPPSAYTATAGKKMSAYSKNSFVDHKHVTSHVAFGDSETAESGVVERCVNIASNVKDVVSWCGSMLWNSTVF</sequence>
<reference evidence="3" key="2">
    <citation type="submission" date="2019-10" db="EMBL/GenBank/DDBJ databases">
        <title>Conservation and host-specific expression of non-tandemly repeated heterogenous ribosome RNA gene in arbuscular mycorrhizal fungi.</title>
        <authorList>
            <person name="Maeda T."/>
            <person name="Kobayashi Y."/>
            <person name="Nakagawa T."/>
            <person name="Ezawa T."/>
            <person name="Yamaguchi K."/>
            <person name="Bino T."/>
            <person name="Nishimoto Y."/>
            <person name="Shigenobu S."/>
            <person name="Kawaguchi M."/>
        </authorList>
    </citation>
    <scope>NUCLEOTIDE SEQUENCE</scope>
    <source>
        <strain evidence="3">HR1</strain>
    </source>
</reference>